<dbReference type="InterPro" id="IPR044878">
    <property type="entry name" value="UbiA_sf"/>
</dbReference>
<gene>
    <name evidence="8 10" type="primary">menA</name>
    <name evidence="10" type="ORF">D2A33_00680</name>
</gene>
<comment type="catalytic activity">
    <reaction evidence="8">
        <text>an all-trans-polyprenyl diphosphate + 1,4-dihydroxy-2-naphthoate + H(+) = a 2-demethylmenaquinol + CO2 + diphosphate</text>
        <dbReference type="Rhea" id="RHEA:26478"/>
        <dbReference type="Rhea" id="RHEA-COMP:9563"/>
        <dbReference type="Rhea" id="RHEA-COMP:9564"/>
        <dbReference type="ChEBI" id="CHEBI:11173"/>
        <dbReference type="ChEBI" id="CHEBI:15378"/>
        <dbReference type="ChEBI" id="CHEBI:16526"/>
        <dbReference type="ChEBI" id="CHEBI:33019"/>
        <dbReference type="ChEBI" id="CHEBI:55437"/>
        <dbReference type="ChEBI" id="CHEBI:58914"/>
        <dbReference type="EC" id="2.5.1.74"/>
    </reaction>
</comment>
<dbReference type="Gene3D" id="1.10.357.140">
    <property type="entry name" value="UbiA prenyltransferase"/>
    <property type="match status" value="1"/>
</dbReference>
<reference evidence="10 11" key="2">
    <citation type="submission" date="2018-10" db="EMBL/GenBank/DDBJ databases">
        <title>Draft genome sequence of Candidatus Sulcia muelleri from Kolla paulula, a vector of Xylella fastidiosa causing Pierces disease of grapevine in Taiwan.</title>
        <authorList>
            <person name="Shih H.-T."/>
        </authorList>
    </citation>
    <scope>NUCLEOTIDE SEQUENCE [LARGE SCALE GENOMIC DNA]</scope>
    <source>
        <strain evidence="10 11">KPTW1</strain>
    </source>
</reference>
<dbReference type="Proteomes" id="UP000265496">
    <property type="component" value="Unassembled WGS sequence"/>
</dbReference>
<keyword evidence="6 8" id="KW-1133">Transmembrane helix</keyword>
<evidence type="ECO:0000256" key="7">
    <source>
        <dbReference type="ARBA" id="ARBA00023136"/>
    </source>
</evidence>
<dbReference type="Pfam" id="PF01040">
    <property type="entry name" value="UbiA"/>
    <property type="match status" value="1"/>
</dbReference>
<comment type="similarity">
    <text evidence="8">Belongs to the MenA family. Type 1 subfamily.</text>
</comment>
<feature type="transmembrane region" description="Helical" evidence="8">
    <location>
        <begin position="41"/>
        <end position="59"/>
    </location>
</feature>
<keyword evidence="4 8" id="KW-0808">Transferase</keyword>
<comment type="function">
    <text evidence="8">Conversion of 1,4-dihydroxy-2-naphthoate (DHNA) to demethylmenaquinone (DMK).</text>
</comment>
<keyword evidence="3 8" id="KW-1003">Cell membrane</keyword>
<evidence type="ECO:0000256" key="9">
    <source>
        <dbReference type="NCBIfam" id="TIGR00751"/>
    </source>
</evidence>
<dbReference type="RefSeq" id="WP_158366088.1">
    <property type="nucleotide sequence ID" value="NZ_QWZP01000003.1"/>
</dbReference>
<evidence type="ECO:0000256" key="8">
    <source>
        <dbReference type="HAMAP-Rule" id="MF_01937"/>
    </source>
</evidence>
<dbReference type="NCBIfam" id="TIGR00751">
    <property type="entry name" value="menA"/>
    <property type="match status" value="1"/>
</dbReference>
<dbReference type="PANTHER" id="PTHR13929:SF0">
    <property type="entry name" value="UBIA PRENYLTRANSFERASE DOMAIN-CONTAINING PROTEIN 1"/>
    <property type="match status" value="1"/>
</dbReference>
<protein>
    <recommendedName>
        <fullName evidence="8 9">1,4-dihydroxy-2-naphthoate octaprenyltransferase</fullName>
        <shortName evidence="8">DHNA-octaprenyltransferase</shortName>
        <ecNumber evidence="8 9">2.5.1.74</ecNumber>
    </recommendedName>
</protein>
<accession>A0A3A1MK28</accession>
<proteinExistence type="inferred from homology"/>
<evidence type="ECO:0000256" key="5">
    <source>
        <dbReference type="ARBA" id="ARBA00022692"/>
    </source>
</evidence>
<dbReference type="UniPathway" id="UPA00079">
    <property type="reaction ID" value="UER00168"/>
</dbReference>
<dbReference type="EMBL" id="QWZP01000003">
    <property type="protein sequence ID" value="RIU86169.1"/>
    <property type="molecule type" value="Genomic_DNA"/>
</dbReference>
<evidence type="ECO:0000313" key="10">
    <source>
        <dbReference type="EMBL" id="RIU86169.1"/>
    </source>
</evidence>
<sequence>MLKIYNWIYAFRLNTLPLSLSGIILSSFISFSEKGIFNLNILIWSSITSILLQILSNLANDYGDGIKNLDNINSIGPKRTIQSCMISKNQMIIALIIFSILSFISHMILLYYSFKDQMIMIMIVIFIIGIFICIFSAIKYTIGNNPYGYIGLGDLSVLIFFGLISLEGNYYLYNHIFNYKLLLLCFSLGFLTVSVLNINNMRDIENDKKYGKYTIPVIIGLPNAKIYHTLLMIVPFILSIIYVFITYKSIYQYLFILLIIPTIMHLKKIYHNHDFNHELNIAIYINIFYTLLMGIGFIL</sequence>
<dbReference type="GO" id="GO:0005886">
    <property type="term" value="C:plasma membrane"/>
    <property type="evidence" value="ECO:0007669"/>
    <property type="project" value="UniProtKB-SubCell"/>
</dbReference>
<dbReference type="GO" id="GO:0042371">
    <property type="term" value="P:vitamin K biosynthetic process"/>
    <property type="evidence" value="ECO:0007669"/>
    <property type="project" value="TreeGrafter"/>
</dbReference>
<feature type="transmembrane region" description="Helical" evidence="8">
    <location>
        <begin position="179"/>
        <end position="199"/>
    </location>
</feature>
<dbReference type="HAMAP" id="MF_01937">
    <property type="entry name" value="MenA_1"/>
    <property type="match status" value="1"/>
</dbReference>
<keyword evidence="5 8" id="KW-0812">Transmembrane</keyword>
<evidence type="ECO:0000256" key="2">
    <source>
        <dbReference type="ARBA" id="ARBA00022428"/>
    </source>
</evidence>
<dbReference type="PIRSF" id="PIRSF005355">
    <property type="entry name" value="UBIAD1"/>
    <property type="match status" value="1"/>
</dbReference>
<dbReference type="CDD" id="cd13962">
    <property type="entry name" value="PT_UbiA_UBIAD1"/>
    <property type="match status" value="1"/>
</dbReference>
<comment type="caution">
    <text evidence="10">The sequence shown here is derived from an EMBL/GenBank/DDBJ whole genome shotgun (WGS) entry which is preliminary data.</text>
</comment>
<evidence type="ECO:0000256" key="3">
    <source>
        <dbReference type="ARBA" id="ARBA00022475"/>
    </source>
</evidence>
<dbReference type="AlphaFoldDB" id="A0A3A1MK28"/>
<dbReference type="Gene3D" id="1.20.120.1780">
    <property type="entry name" value="UbiA prenyltransferase"/>
    <property type="match status" value="1"/>
</dbReference>
<feature type="transmembrane region" description="Helical" evidence="8">
    <location>
        <begin position="150"/>
        <end position="173"/>
    </location>
</feature>
<dbReference type="PANTHER" id="PTHR13929">
    <property type="entry name" value="1,4-DIHYDROXY-2-NAPHTHOATE OCTAPRENYLTRANSFERASE"/>
    <property type="match status" value="1"/>
</dbReference>
<dbReference type="GO" id="GO:0046428">
    <property type="term" value="F:1,4-dihydroxy-2-naphthoate polyprenyltransferase activity"/>
    <property type="evidence" value="ECO:0007669"/>
    <property type="project" value="UniProtKB-UniRule"/>
</dbReference>
<name>A0A3A1MK28_9FLAO</name>
<feature type="transmembrane region" description="Helical" evidence="8">
    <location>
        <begin position="92"/>
        <end position="112"/>
    </location>
</feature>
<feature type="transmembrane region" description="Helical" evidence="8">
    <location>
        <begin position="118"/>
        <end position="138"/>
    </location>
</feature>
<organism evidence="10 11">
    <name type="scientific">Candidatus Karelsulcia muelleri</name>
    <dbReference type="NCBI Taxonomy" id="336810"/>
    <lineage>
        <taxon>Bacteria</taxon>
        <taxon>Pseudomonadati</taxon>
        <taxon>Bacteroidota</taxon>
        <taxon>Flavobacteriia</taxon>
        <taxon>Flavobacteriales</taxon>
        <taxon>Candidatus Karelsulcia</taxon>
    </lineage>
</organism>
<feature type="transmembrane region" description="Helical" evidence="8">
    <location>
        <begin position="226"/>
        <end position="244"/>
    </location>
</feature>
<feature type="transmembrane region" description="Helical" evidence="8">
    <location>
        <begin position="279"/>
        <end position="298"/>
    </location>
</feature>
<dbReference type="GO" id="GO:0009234">
    <property type="term" value="P:menaquinone biosynthetic process"/>
    <property type="evidence" value="ECO:0007669"/>
    <property type="project" value="UniProtKB-UniRule"/>
</dbReference>
<reference evidence="11" key="1">
    <citation type="submission" date="2018-08" db="EMBL/GenBank/DDBJ databases">
        <authorList>
            <person name="Dai Z."/>
        </authorList>
    </citation>
    <scope>NUCLEOTIDE SEQUENCE [LARGE SCALE GENOMIC DNA]</scope>
    <source>
        <strain evidence="11">KPTW1</strain>
    </source>
</reference>
<evidence type="ECO:0000313" key="11">
    <source>
        <dbReference type="Proteomes" id="UP000265496"/>
    </source>
</evidence>
<dbReference type="InterPro" id="IPR026046">
    <property type="entry name" value="UBIAD1"/>
</dbReference>
<dbReference type="InterPro" id="IPR000537">
    <property type="entry name" value="UbiA_prenyltransferase"/>
</dbReference>
<feature type="transmembrane region" description="Helical" evidence="8">
    <location>
        <begin position="250"/>
        <end position="267"/>
    </location>
</feature>
<dbReference type="InterPro" id="IPR004657">
    <property type="entry name" value="MenA"/>
</dbReference>
<evidence type="ECO:0000256" key="1">
    <source>
        <dbReference type="ARBA" id="ARBA00004141"/>
    </source>
</evidence>
<dbReference type="EC" id="2.5.1.74" evidence="8 9"/>
<evidence type="ECO:0000256" key="6">
    <source>
        <dbReference type="ARBA" id="ARBA00022989"/>
    </source>
</evidence>
<keyword evidence="7 8" id="KW-0472">Membrane</keyword>
<keyword evidence="2 8" id="KW-0474">Menaquinone biosynthesis</keyword>
<comment type="subcellular location">
    <subcellularLocation>
        <location evidence="8">Cell membrane</location>
        <topology evidence="8">Multi-pass membrane protein</topology>
    </subcellularLocation>
    <subcellularLocation>
        <location evidence="1">Membrane</location>
        <topology evidence="1">Multi-pass membrane protein</topology>
    </subcellularLocation>
</comment>
<evidence type="ECO:0000256" key="4">
    <source>
        <dbReference type="ARBA" id="ARBA00022679"/>
    </source>
</evidence>
<feature type="transmembrane region" description="Helical" evidence="8">
    <location>
        <begin position="7"/>
        <end position="29"/>
    </location>
</feature>
<comment type="pathway">
    <text evidence="8">Quinol/quinone metabolism; menaquinone biosynthesis; menaquinol from 1,4-dihydroxy-2-naphthoate: step 1/2.</text>
</comment>